<dbReference type="Gramene" id="OPUNC04G24180.1">
    <property type="protein sequence ID" value="OPUNC04G24180.1"/>
    <property type="gene ID" value="OPUNC04G24180"/>
</dbReference>
<reference evidence="3" key="2">
    <citation type="submission" date="2018-05" db="EMBL/GenBank/DDBJ databases">
        <title>OpunRS2 (Oryza punctata Reference Sequence Version 2).</title>
        <authorList>
            <person name="Zhang J."/>
            <person name="Kudrna D."/>
            <person name="Lee S."/>
            <person name="Talag J."/>
            <person name="Welchert J."/>
            <person name="Wing R.A."/>
        </authorList>
    </citation>
    <scope>NUCLEOTIDE SEQUENCE [LARGE SCALE GENOMIC DNA]</scope>
</reference>
<keyword evidence="4" id="KW-1185">Reference proteome</keyword>
<dbReference type="eggNOG" id="ENOG502RXMM">
    <property type="taxonomic scope" value="Eukaryota"/>
</dbReference>
<name>A0A0E0KVQ9_ORYPU</name>
<dbReference type="STRING" id="4537.A0A0E0KVQ9"/>
<evidence type="ECO:0000313" key="3">
    <source>
        <dbReference type="EnsemblPlants" id="OPUNC04G24180.1"/>
    </source>
</evidence>
<keyword evidence="1" id="KW-0175">Coiled coil</keyword>
<accession>A0A0E0KVQ9</accession>
<feature type="compositionally biased region" description="Basic and acidic residues" evidence="2">
    <location>
        <begin position="330"/>
        <end position="343"/>
    </location>
</feature>
<dbReference type="PANTHER" id="PTHR36143">
    <property type="entry name" value="OS08G0177500 PROTEIN"/>
    <property type="match status" value="1"/>
</dbReference>
<dbReference type="Proteomes" id="UP000026962">
    <property type="component" value="Chromosome 4"/>
</dbReference>
<organism evidence="3">
    <name type="scientific">Oryza punctata</name>
    <name type="common">Red rice</name>
    <dbReference type="NCBI Taxonomy" id="4537"/>
    <lineage>
        <taxon>Eukaryota</taxon>
        <taxon>Viridiplantae</taxon>
        <taxon>Streptophyta</taxon>
        <taxon>Embryophyta</taxon>
        <taxon>Tracheophyta</taxon>
        <taxon>Spermatophyta</taxon>
        <taxon>Magnoliopsida</taxon>
        <taxon>Liliopsida</taxon>
        <taxon>Poales</taxon>
        <taxon>Poaceae</taxon>
        <taxon>BOP clade</taxon>
        <taxon>Oryzoideae</taxon>
        <taxon>Oryzeae</taxon>
        <taxon>Oryzinae</taxon>
        <taxon>Oryza</taxon>
    </lineage>
</organism>
<dbReference type="HOGENOM" id="CLU_015396_1_0_1"/>
<feature type="compositionally biased region" description="Basic and acidic residues" evidence="2">
    <location>
        <begin position="357"/>
        <end position="391"/>
    </location>
</feature>
<evidence type="ECO:0000256" key="1">
    <source>
        <dbReference type="SAM" id="Coils"/>
    </source>
</evidence>
<dbReference type="AlphaFoldDB" id="A0A0E0KVQ9"/>
<feature type="compositionally biased region" description="Polar residues" evidence="2">
    <location>
        <begin position="189"/>
        <end position="204"/>
    </location>
</feature>
<feature type="compositionally biased region" description="Low complexity" evidence="2">
    <location>
        <begin position="270"/>
        <end position="282"/>
    </location>
</feature>
<feature type="region of interest" description="Disordered" evidence="2">
    <location>
        <begin position="189"/>
        <end position="457"/>
    </location>
</feature>
<dbReference type="OMA" id="KMEAHNS"/>
<feature type="compositionally biased region" description="Polar residues" evidence="2">
    <location>
        <begin position="218"/>
        <end position="238"/>
    </location>
</feature>
<feature type="coiled-coil region" evidence="1">
    <location>
        <begin position="65"/>
        <end position="174"/>
    </location>
</feature>
<dbReference type="PANTHER" id="PTHR36143:SF8">
    <property type="entry name" value="OS04G0636200 PROTEIN"/>
    <property type="match status" value="1"/>
</dbReference>
<dbReference type="EnsemblPlants" id="OPUNC04G24180.1">
    <property type="protein sequence ID" value="OPUNC04G24180.1"/>
    <property type="gene ID" value="OPUNC04G24180"/>
</dbReference>
<evidence type="ECO:0000313" key="4">
    <source>
        <dbReference type="Proteomes" id="UP000026962"/>
    </source>
</evidence>
<feature type="compositionally biased region" description="Polar residues" evidence="2">
    <location>
        <begin position="249"/>
        <end position="258"/>
    </location>
</feature>
<feature type="compositionally biased region" description="Basic residues" evidence="2">
    <location>
        <begin position="426"/>
        <end position="441"/>
    </location>
</feature>
<feature type="compositionally biased region" description="Polar residues" evidence="2">
    <location>
        <begin position="392"/>
        <end position="401"/>
    </location>
</feature>
<evidence type="ECO:0000256" key="2">
    <source>
        <dbReference type="SAM" id="MobiDB-lite"/>
    </source>
</evidence>
<proteinExistence type="predicted"/>
<protein>
    <submittedName>
        <fullName evidence="3">Uncharacterized protein</fullName>
    </submittedName>
</protein>
<sequence>MDSSKYRPRGYNTMGSSNKRPPPYLLLLLLALGAAALSVGILHKMRERRVFAILLQERDQQLISLQALLQKEQEISKEMRRKMDELEAKTSILSIERTELKNKLMDSETTTTYLTNTQKELEAALVEKEGHINQMKENAAASGPEQMAAIKELLQQKEAELEEIKTKLHDYKKSDTNISESILVGINNENTASDTVVPENSANPGDSAPAEEHHSYDKSVSGSNQDESTGASTNNENATVDIVVLDKYANSSDSTPASTEEPHPYNTTASESNPQENSSPEQHFIKLTTNREDDEFQDNTTGDANDNSDDTLEGSHSGKSELPQWSPKLADSKDNSTELDGTRQLENPQGEASYESRGSKLLEKEVEASKEVEPMKETSPETELETSKDSLSEANQNSTQAVEPVADPADVKPSMSIYNDETKETSKRRRQRKFRSRRKKSNNAAATNVDGEVTKVR</sequence>
<reference evidence="3" key="1">
    <citation type="submission" date="2015-04" db="UniProtKB">
        <authorList>
            <consortium name="EnsemblPlants"/>
        </authorList>
    </citation>
    <scope>IDENTIFICATION</scope>
</reference>